<dbReference type="InterPro" id="IPR003423">
    <property type="entry name" value="OMP_efflux"/>
</dbReference>
<proteinExistence type="inferred from homology"/>
<organism evidence="2 3">
    <name type="scientific">Salinispira pacifica</name>
    <dbReference type="NCBI Taxonomy" id="1307761"/>
    <lineage>
        <taxon>Bacteria</taxon>
        <taxon>Pseudomonadati</taxon>
        <taxon>Spirochaetota</taxon>
        <taxon>Spirochaetia</taxon>
        <taxon>Spirochaetales</taxon>
        <taxon>Spirochaetaceae</taxon>
        <taxon>Salinispira</taxon>
    </lineage>
</organism>
<evidence type="ECO:0000256" key="1">
    <source>
        <dbReference type="ARBA" id="ARBA00007613"/>
    </source>
</evidence>
<dbReference type="PANTHER" id="PTHR30203:SF30">
    <property type="entry name" value="OUTER MEMBRANE PROTEIN-RELATED"/>
    <property type="match status" value="1"/>
</dbReference>
<dbReference type="Proteomes" id="UP000018680">
    <property type="component" value="Chromosome"/>
</dbReference>
<dbReference type="GO" id="GO:0015562">
    <property type="term" value="F:efflux transmembrane transporter activity"/>
    <property type="evidence" value="ECO:0007669"/>
    <property type="project" value="InterPro"/>
</dbReference>
<dbReference type="STRING" id="1307761.L21SP2_0026"/>
<dbReference type="HOGENOM" id="CLU_603935_0_0_12"/>
<dbReference type="SUPFAM" id="SSF56954">
    <property type="entry name" value="Outer membrane efflux proteins (OEP)"/>
    <property type="match status" value="1"/>
</dbReference>
<dbReference type="PANTHER" id="PTHR30203">
    <property type="entry name" value="OUTER MEMBRANE CATION EFFLUX PROTEIN"/>
    <property type="match status" value="1"/>
</dbReference>
<gene>
    <name evidence="2" type="ORF">L21SP2_0026</name>
</gene>
<comment type="similarity">
    <text evidence="1">Belongs to the outer membrane factor (OMF) (TC 1.B.17) family.</text>
</comment>
<protein>
    <submittedName>
        <fullName evidence="2">Outer membrane efflux protein</fullName>
    </submittedName>
</protein>
<dbReference type="AlphaFoldDB" id="V5WCG4"/>
<sequence>MIQTSLETNLRVENQVLARDSARLDLESAAAAMRPSINIRGSMSYLSNPPEGVSIEEGSLGSTTVPGSQFPAPVPDSEIELVPGAENSFFRLTAGISQPIYTWNKLKNARKAAELQLHSSSLQEQETRREIIRDVRQSWSAVKMLSASSGIVSEMQELASGMLEDNRARYDQGLVNWQAVLDARSNVSSIITRRTEIDQALASARLGLEISSGIPSSRLSPVFTPSRLERAAEPGDDSETAGEYHNRILSNQISEERRRQLLIQLRENNSELQNIAVQRQLAEVQKDIQAAGRPFRPDIGLQADIELSGQRIPFSPNWRETWDLGITLSIGVDMLTLDWGQADNSYAQAGYQLQQAQNGESLTLDALEARLSNIIQQINLAVARYLEARSKLALQEEQFKNAVVSFENELITREELQGSRLLLLGARLEALSYNFEYETSMAELDFLTGKDVE</sequence>
<dbReference type="eggNOG" id="ENOG502ZXZV">
    <property type="taxonomic scope" value="Bacteria"/>
</dbReference>
<keyword evidence="3" id="KW-1185">Reference proteome</keyword>
<accession>V5WCG4</accession>
<dbReference type="KEGG" id="slr:L21SP2_0026"/>
<evidence type="ECO:0000313" key="3">
    <source>
        <dbReference type="Proteomes" id="UP000018680"/>
    </source>
</evidence>
<dbReference type="Gene3D" id="1.20.1600.10">
    <property type="entry name" value="Outer membrane efflux proteins (OEP)"/>
    <property type="match status" value="1"/>
</dbReference>
<dbReference type="EMBL" id="CP006939">
    <property type="protein sequence ID" value="AHC13472.1"/>
    <property type="molecule type" value="Genomic_DNA"/>
</dbReference>
<reference evidence="2 3" key="1">
    <citation type="journal article" date="2015" name="Stand. Genomic Sci.">
        <title>Complete genome sequence and description of Salinispira pacifica gen. nov., sp. nov., a novel spirochaete isolated form a hypersaline microbial mat.</title>
        <authorList>
            <person name="Ben Hania W."/>
            <person name="Joseph M."/>
            <person name="Schumann P."/>
            <person name="Bunk B."/>
            <person name="Fiebig A."/>
            <person name="Sproer C."/>
            <person name="Klenk H.P."/>
            <person name="Fardeau M.L."/>
            <person name="Spring S."/>
        </authorList>
    </citation>
    <scope>NUCLEOTIDE SEQUENCE [LARGE SCALE GENOMIC DNA]</scope>
    <source>
        <strain evidence="2 3">L21-RPul-D2</strain>
    </source>
</reference>
<evidence type="ECO:0000313" key="2">
    <source>
        <dbReference type="EMBL" id="AHC13472.1"/>
    </source>
</evidence>
<dbReference type="Pfam" id="PF02321">
    <property type="entry name" value="OEP"/>
    <property type="match status" value="1"/>
</dbReference>
<dbReference type="InterPro" id="IPR010131">
    <property type="entry name" value="MdtP/NodT-like"/>
</dbReference>
<name>V5WCG4_9SPIO</name>